<sequence length="364" mass="39549">MNHTELLKTLDNRVGPHLAGLLSRLLLRQDAKAPGISPQRLLLIRPGGIGDAALLAPSLLSLRQHWPDARLDILAERRNAAVFDLCPSVAQCYCYDRPADWLRFTRQRYDLIIDSEQSHYLSALVARLLPAACRCGFASNSRAKLFAVPVPYHQADYEIDSFYHLLDALAIPRPAQPVIPFLQIPATAAAQARPFLPPEAARPLVALFPGASIFEKRWPAKHFRQLVQQGSAQGWHFAVVGGPQDGPAANAIAVNNRVVNLAGRLPLAATAAVLQRCDALVTGDSGLLHLAVGLGTPTVSLFGTSSTKKWAPHNFPHRVIDHCLPCSPCSIFGSVPPCPHQARCIQGITAEEVFQALTDLLAEK</sequence>
<name>A0A1G7ET48_9BACT</name>
<evidence type="ECO:0000313" key="4">
    <source>
        <dbReference type="Proteomes" id="UP000243205"/>
    </source>
</evidence>
<dbReference type="EMBL" id="FNAQ01000023">
    <property type="protein sequence ID" value="SDE66863.1"/>
    <property type="molecule type" value="Genomic_DNA"/>
</dbReference>
<dbReference type="RefSeq" id="WP_092080554.1">
    <property type="nucleotide sequence ID" value="NZ_FNAQ01000023.1"/>
</dbReference>
<dbReference type="GO" id="GO:0008713">
    <property type="term" value="F:ADP-heptose-lipopolysaccharide heptosyltransferase activity"/>
    <property type="evidence" value="ECO:0007669"/>
    <property type="project" value="TreeGrafter"/>
</dbReference>
<dbReference type="GO" id="GO:0009244">
    <property type="term" value="P:lipopolysaccharide core region biosynthetic process"/>
    <property type="evidence" value="ECO:0007669"/>
    <property type="project" value="TreeGrafter"/>
</dbReference>
<dbReference type="Proteomes" id="UP000243205">
    <property type="component" value="Unassembled WGS sequence"/>
</dbReference>
<evidence type="ECO:0000256" key="1">
    <source>
        <dbReference type="ARBA" id="ARBA00022676"/>
    </source>
</evidence>
<evidence type="ECO:0000256" key="2">
    <source>
        <dbReference type="ARBA" id="ARBA00022679"/>
    </source>
</evidence>
<proteinExistence type="predicted"/>
<accession>A0A1G7ET48</accession>
<protein>
    <submittedName>
        <fullName evidence="3">Lipopolysaccharide heptosyltransferase II</fullName>
    </submittedName>
</protein>
<dbReference type="PANTHER" id="PTHR30160">
    <property type="entry name" value="TETRAACYLDISACCHARIDE 4'-KINASE-RELATED"/>
    <property type="match status" value="1"/>
</dbReference>
<gene>
    <name evidence="3" type="ORF">SAMN05661003_12316</name>
</gene>
<dbReference type="STRING" id="57664.SAMN05661003_12316"/>
<dbReference type="PANTHER" id="PTHR30160:SF7">
    <property type="entry name" value="ADP-HEPTOSE--LPS HEPTOSYLTRANSFERASE 2"/>
    <property type="match status" value="1"/>
</dbReference>
<dbReference type="AlphaFoldDB" id="A0A1G7ET48"/>
<reference evidence="4" key="1">
    <citation type="submission" date="2016-10" db="EMBL/GenBank/DDBJ databases">
        <authorList>
            <person name="Varghese N."/>
            <person name="Submissions S."/>
        </authorList>
    </citation>
    <scope>NUCLEOTIDE SEQUENCE [LARGE SCALE GENOMIC DNA]</scope>
    <source>
        <strain evidence="4">DSM 8987</strain>
    </source>
</reference>
<dbReference type="Gene3D" id="3.40.50.2000">
    <property type="entry name" value="Glycogen Phosphorylase B"/>
    <property type="match status" value="2"/>
</dbReference>
<evidence type="ECO:0000313" key="3">
    <source>
        <dbReference type="EMBL" id="SDE66863.1"/>
    </source>
</evidence>
<keyword evidence="2 3" id="KW-0808">Transferase</keyword>
<dbReference type="SUPFAM" id="SSF53756">
    <property type="entry name" value="UDP-Glycosyltransferase/glycogen phosphorylase"/>
    <property type="match status" value="1"/>
</dbReference>
<organism evidence="3 4">
    <name type="scientific">Desulfuromonas thiophila</name>
    <dbReference type="NCBI Taxonomy" id="57664"/>
    <lineage>
        <taxon>Bacteria</taxon>
        <taxon>Pseudomonadati</taxon>
        <taxon>Thermodesulfobacteriota</taxon>
        <taxon>Desulfuromonadia</taxon>
        <taxon>Desulfuromonadales</taxon>
        <taxon>Desulfuromonadaceae</taxon>
        <taxon>Desulfuromonas</taxon>
    </lineage>
</organism>
<dbReference type="OrthoDB" id="9760688at2"/>
<dbReference type="InterPro" id="IPR051199">
    <property type="entry name" value="LPS_LOS_Heptosyltrfase"/>
</dbReference>
<dbReference type="GO" id="GO:0005829">
    <property type="term" value="C:cytosol"/>
    <property type="evidence" value="ECO:0007669"/>
    <property type="project" value="TreeGrafter"/>
</dbReference>
<dbReference type="Pfam" id="PF01075">
    <property type="entry name" value="Glyco_transf_9"/>
    <property type="match status" value="1"/>
</dbReference>
<dbReference type="CDD" id="cd03789">
    <property type="entry name" value="GT9_LPS_heptosyltransferase"/>
    <property type="match status" value="1"/>
</dbReference>
<keyword evidence="4" id="KW-1185">Reference proteome</keyword>
<keyword evidence="1" id="KW-0328">Glycosyltransferase</keyword>
<dbReference type="InterPro" id="IPR002201">
    <property type="entry name" value="Glyco_trans_9"/>
</dbReference>